<dbReference type="InterPro" id="IPR036047">
    <property type="entry name" value="F-box-like_dom_sf"/>
</dbReference>
<evidence type="ECO:0008006" key="3">
    <source>
        <dbReference type="Google" id="ProtNLM"/>
    </source>
</evidence>
<dbReference type="PANTHER" id="PTHR38926">
    <property type="entry name" value="F-BOX DOMAIN CONTAINING PROTEIN, EXPRESSED"/>
    <property type="match status" value="1"/>
</dbReference>
<organism evidence="1 2">
    <name type="scientific">Actinomortierella ambigua</name>
    <dbReference type="NCBI Taxonomy" id="1343610"/>
    <lineage>
        <taxon>Eukaryota</taxon>
        <taxon>Fungi</taxon>
        <taxon>Fungi incertae sedis</taxon>
        <taxon>Mucoromycota</taxon>
        <taxon>Mortierellomycotina</taxon>
        <taxon>Mortierellomycetes</taxon>
        <taxon>Mortierellales</taxon>
        <taxon>Mortierellaceae</taxon>
        <taxon>Actinomortierella</taxon>
    </lineage>
</organism>
<dbReference type="CDD" id="cd09917">
    <property type="entry name" value="F-box_SF"/>
    <property type="match status" value="1"/>
</dbReference>
<accession>A0A9P6UBZ6</accession>
<comment type="caution">
    <text evidence="1">The sequence shown here is derived from an EMBL/GenBank/DDBJ whole genome shotgun (WGS) entry which is preliminary data.</text>
</comment>
<dbReference type="AlphaFoldDB" id="A0A9P6UBZ6"/>
<sequence>MHSPFGISDLRWLISGHLDGRDLKTCALVCKTWHRDFQPQVWRTLHTPHKDEEASGLVAWRTSARNNAHWIRHIVDSAWSKGGLGDQLHFLLDHCRTLMSMSIRIRSKADMDLYTQLIKLNPGLQEIDLFQHSQAVPFPEESQWLDALAGHHQLRRLKLKWSFPLSHLYRILDTCPSLRELTVLKVESAQVELQQQQQQPLDGQAQAAEQGAEVMTTTTTTIKATRGWRPYGLLHLSVDRWCRHPGLGELLSRMPALESLALANVSQTSCKELIEIIQSGGLPQLADLTLHSPTVMSDVLESFPAGQLRSVDLHEPDKRSLGLLLERQSQSLERLRLSSIEDYPLLARVIFECRRVKELAVYGNAEFEFLEIRDLLHKPWVCMDLEVLSVPIGVRRRKTDHQQNVPSVLAKALADRAATTATTQPDACPEWKVAEGLFMERLRQLKRLHEVDFRYLRSCYVLSYAAQIDAGVQNPLMPDQAPGDEYDRSYLDLKDHKACALVCKAWHIDFQPLVWYTLYSPNLKYFKDASSLKDWRASVEKNIHFVKSIVDPYWCIMLLRLVPDLLLEHCRSLVSFHIALQKSYSSLLHVQLIKINPGLQQVTVSHGSYQIPFPHESLWLEALAGHSRLRRLELTQRITLSFASRILETCPSLRELSFYEVMDGALVEPPQDEDAPTERQQKAFALRCLSVERWCTPPGLSTLLSSMPTLESFALTVLDKRGCKELTRLIRNGQLPMLSDLTLGSKTITVVSDVLDAFPTGQLRSVDVYELRGGDESVFYSALKRQSQSLERLSLSATTESALLTWILMECPRLKEFVMHGESQSGSLEIQDLLREPWVYQDLEVFSAPKGTKRWKFTKRPPELMGGAQSVFGGHKEARG</sequence>
<evidence type="ECO:0000313" key="1">
    <source>
        <dbReference type="EMBL" id="KAG0270018.1"/>
    </source>
</evidence>
<dbReference type="Proteomes" id="UP000807716">
    <property type="component" value="Unassembled WGS sequence"/>
</dbReference>
<proteinExistence type="predicted"/>
<name>A0A9P6UBZ6_9FUNG</name>
<evidence type="ECO:0000313" key="2">
    <source>
        <dbReference type="Proteomes" id="UP000807716"/>
    </source>
</evidence>
<dbReference type="SUPFAM" id="SSF52047">
    <property type="entry name" value="RNI-like"/>
    <property type="match status" value="2"/>
</dbReference>
<dbReference type="PANTHER" id="PTHR38926:SF5">
    <property type="entry name" value="F-BOX AND LEUCINE-RICH REPEAT PROTEIN 6"/>
    <property type="match status" value="1"/>
</dbReference>
<dbReference type="InterPro" id="IPR032675">
    <property type="entry name" value="LRR_dom_sf"/>
</dbReference>
<dbReference type="SUPFAM" id="SSF81383">
    <property type="entry name" value="F-box domain"/>
    <property type="match status" value="1"/>
</dbReference>
<dbReference type="EMBL" id="JAAAJB010000013">
    <property type="protein sequence ID" value="KAG0270018.1"/>
    <property type="molecule type" value="Genomic_DNA"/>
</dbReference>
<protein>
    <recommendedName>
        <fullName evidence="3">F-box domain-containing protein</fullName>
    </recommendedName>
</protein>
<gene>
    <name evidence="1" type="ORF">DFQ27_000982</name>
</gene>
<reference evidence="1" key="1">
    <citation type="journal article" date="2020" name="Fungal Divers.">
        <title>Resolving the Mortierellaceae phylogeny through synthesis of multi-gene phylogenetics and phylogenomics.</title>
        <authorList>
            <person name="Vandepol N."/>
            <person name="Liber J."/>
            <person name="Desiro A."/>
            <person name="Na H."/>
            <person name="Kennedy M."/>
            <person name="Barry K."/>
            <person name="Grigoriev I.V."/>
            <person name="Miller A.N."/>
            <person name="O'Donnell K."/>
            <person name="Stajich J.E."/>
            <person name="Bonito G."/>
        </authorList>
    </citation>
    <scope>NUCLEOTIDE SEQUENCE</scope>
    <source>
        <strain evidence="1">BC1065</strain>
    </source>
</reference>
<dbReference type="OrthoDB" id="2398163at2759"/>
<dbReference type="Gene3D" id="3.80.10.10">
    <property type="entry name" value="Ribonuclease Inhibitor"/>
    <property type="match status" value="3"/>
</dbReference>
<keyword evidence="2" id="KW-1185">Reference proteome</keyword>